<evidence type="ECO:0000313" key="2">
    <source>
        <dbReference type="WBParaSite" id="Pan_g8482.t1"/>
    </source>
</evidence>
<organism evidence="1 2">
    <name type="scientific">Panagrellus redivivus</name>
    <name type="common">Microworm</name>
    <dbReference type="NCBI Taxonomy" id="6233"/>
    <lineage>
        <taxon>Eukaryota</taxon>
        <taxon>Metazoa</taxon>
        <taxon>Ecdysozoa</taxon>
        <taxon>Nematoda</taxon>
        <taxon>Chromadorea</taxon>
        <taxon>Rhabditida</taxon>
        <taxon>Tylenchina</taxon>
        <taxon>Panagrolaimomorpha</taxon>
        <taxon>Panagrolaimoidea</taxon>
        <taxon>Panagrolaimidae</taxon>
        <taxon>Panagrellus</taxon>
    </lineage>
</organism>
<reference evidence="2" key="2">
    <citation type="submission" date="2020-10" db="UniProtKB">
        <authorList>
            <consortium name="WormBaseParasite"/>
        </authorList>
    </citation>
    <scope>IDENTIFICATION</scope>
</reference>
<dbReference type="AlphaFoldDB" id="A0A7E4W8X7"/>
<evidence type="ECO:0000313" key="1">
    <source>
        <dbReference type="Proteomes" id="UP000492821"/>
    </source>
</evidence>
<reference evidence="1" key="1">
    <citation type="journal article" date="2013" name="Genetics">
        <title>The draft genome and transcriptome of Panagrellus redivivus are shaped by the harsh demands of a free-living lifestyle.</title>
        <authorList>
            <person name="Srinivasan J."/>
            <person name="Dillman A.R."/>
            <person name="Macchietto M.G."/>
            <person name="Heikkinen L."/>
            <person name="Lakso M."/>
            <person name="Fracchia K.M."/>
            <person name="Antoshechkin I."/>
            <person name="Mortazavi A."/>
            <person name="Wong G."/>
            <person name="Sternberg P.W."/>
        </authorList>
    </citation>
    <scope>NUCLEOTIDE SEQUENCE [LARGE SCALE GENOMIC DNA]</scope>
    <source>
        <strain evidence="1">MT8872</strain>
    </source>
</reference>
<sequence length="88" mass="10635">MLDINPKLLLKFFLAQSDWFILRLHLRIHKPDAEIRKKLDALLSNNFKLDLEYIPYEQPLNGPKTRFLLIIYPGQGKKNERYRLRKQK</sequence>
<dbReference type="Proteomes" id="UP000492821">
    <property type="component" value="Unassembled WGS sequence"/>
</dbReference>
<proteinExistence type="predicted"/>
<name>A0A7E4W8X7_PANRE</name>
<keyword evidence="1" id="KW-1185">Reference proteome</keyword>
<dbReference type="WBParaSite" id="Pan_g8482.t1">
    <property type="protein sequence ID" value="Pan_g8482.t1"/>
    <property type="gene ID" value="Pan_g8482"/>
</dbReference>
<protein>
    <submittedName>
        <fullName evidence="2">PRE_C2HC domain-containing protein</fullName>
    </submittedName>
</protein>
<accession>A0A7E4W8X7</accession>